<protein>
    <recommendedName>
        <fullName evidence="2">beta-ketoacyl-[acyl-carrier-protein] synthase I</fullName>
        <ecNumber evidence="2">2.3.1.41</ecNumber>
    </recommendedName>
</protein>
<gene>
    <name evidence="7" type="ORF">C4D60_Mb06t12330</name>
</gene>
<dbReference type="InterPro" id="IPR014031">
    <property type="entry name" value="Ketoacyl_synth_C"/>
</dbReference>
<dbReference type="AlphaFoldDB" id="A0A4S8IMN2"/>
<dbReference type="PANTHER" id="PTHR11712:SF332">
    <property type="entry name" value="3-OXOACYL-[ACYL-CARRIER-PROTEIN] SYNTHASE II, CHLOROPLASTIC"/>
    <property type="match status" value="1"/>
</dbReference>
<evidence type="ECO:0000313" key="8">
    <source>
        <dbReference type="Proteomes" id="UP000317650"/>
    </source>
</evidence>
<dbReference type="GO" id="GO:0006633">
    <property type="term" value="P:fatty acid biosynthetic process"/>
    <property type="evidence" value="ECO:0007669"/>
    <property type="project" value="TreeGrafter"/>
</dbReference>
<dbReference type="Proteomes" id="UP000317650">
    <property type="component" value="Chromosome 6"/>
</dbReference>
<proteinExistence type="inferred from homology"/>
<dbReference type="SUPFAM" id="SSF53901">
    <property type="entry name" value="Thiolase-like"/>
    <property type="match status" value="2"/>
</dbReference>
<evidence type="ECO:0000313" key="7">
    <source>
        <dbReference type="EMBL" id="THU49701.1"/>
    </source>
</evidence>
<dbReference type="Pfam" id="PF02801">
    <property type="entry name" value="Ketoacyl-synt_C"/>
    <property type="match status" value="1"/>
</dbReference>
<keyword evidence="8" id="KW-1185">Reference proteome</keyword>
<dbReference type="PANTHER" id="PTHR11712">
    <property type="entry name" value="POLYKETIDE SYNTHASE-RELATED"/>
    <property type="match status" value="1"/>
</dbReference>
<evidence type="ECO:0000256" key="1">
    <source>
        <dbReference type="ARBA" id="ARBA00008467"/>
    </source>
</evidence>
<accession>A0A4S8IMN2</accession>
<dbReference type="EMBL" id="PYDT01000009">
    <property type="protein sequence ID" value="THU49701.1"/>
    <property type="molecule type" value="Genomic_DNA"/>
</dbReference>
<dbReference type="STRING" id="52838.A0A4S8IMN2"/>
<dbReference type="InterPro" id="IPR000794">
    <property type="entry name" value="Beta-ketoacyl_synthase"/>
</dbReference>
<dbReference type="GO" id="GO:0004315">
    <property type="term" value="F:3-oxoacyl-[acyl-carrier-protein] synthase activity"/>
    <property type="evidence" value="ECO:0007669"/>
    <property type="project" value="UniProtKB-EC"/>
</dbReference>
<feature type="domain" description="Beta-ketoacyl synthase C-terminal" evidence="6">
    <location>
        <begin position="123"/>
        <end position="165"/>
    </location>
</feature>
<reference evidence="7 8" key="1">
    <citation type="journal article" date="2019" name="Nat. Plants">
        <title>Genome sequencing of Musa balbisiana reveals subgenome evolution and function divergence in polyploid bananas.</title>
        <authorList>
            <person name="Yao X."/>
        </authorList>
    </citation>
    <scope>NUCLEOTIDE SEQUENCE [LARGE SCALE GENOMIC DNA]</scope>
    <source>
        <strain evidence="8">cv. DH-PKW</strain>
        <tissue evidence="7">Leaves</tissue>
    </source>
</reference>
<dbReference type="InterPro" id="IPR016039">
    <property type="entry name" value="Thiolase-like"/>
</dbReference>
<dbReference type="GO" id="GO:0005739">
    <property type="term" value="C:mitochondrion"/>
    <property type="evidence" value="ECO:0007669"/>
    <property type="project" value="TreeGrafter"/>
</dbReference>
<feature type="domain" description="Beta-ketoacyl synthase-like N-terminal" evidence="5">
    <location>
        <begin position="21"/>
        <end position="63"/>
    </location>
</feature>
<dbReference type="Pfam" id="PF00109">
    <property type="entry name" value="ketoacyl-synt"/>
    <property type="match status" value="1"/>
</dbReference>
<comment type="similarity">
    <text evidence="1 4">Belongs to the thiolase-like superfamily. Beta-ketoacyl-ACP synthases family.</text>
</comment>
<sequence>MTVALESAKEVGVKKRHMKQRRVVVTGMGVVTPLGHDLDTFYNNLLEGVSGISEIETFDCSSFPTVFNDAIEALRVSYKKMNPFCVPFATTNMGSAMLAMDLDRDGIVMGEGAGVLLLEELDHAKLRVNSTKSMTGHLLGAAGAVEAVAVVQAIRTGWVHPNINLDKPEETVVGLHLSSCHY</sequence>
<name>A0A4S8IMN2_MUSBA</name>
<dbReference type="InterPro" id="IPR014030">
    <property type="entry name" value="Ketoacyl_synth_N"/>
</dbReference>
<evidence type="ECO:0000256" key="4">
    <source>
        <dbReference type="RuleBase" id="RU003694"/>
    </source>
</evidence>
<organism evidence="7 8">
    <name type="scientific">Musa balbisiana</name>
    <name type="common">Banana</name>
    <dbReference type="NCBI Taxonomy" id="52838"/>
    <lineage>
        <taxon>Eukaryota</taxon>
        <taxon>Viridiplantae</taxon>
        <taxon>Streptophyta</taxon>
        <taxon>Embryophyta</taxon>
        <taxon>Tracheophyta</taxon>
        <taxon>Spermatophyta</taxon>
        <taxon>Magnoliopsida</taxon>
        <taxon>Liliopsida</taxon>
        <taxon>Zingiberales</taxon>
        <taxon>Musaceae</taxon>
        <taxon>Musa</taxon>
    </lineage>
</organism>
<keyword evidence="3 4" id="KW-0808">Transferase</keyword>
<evidence type="ECO:0000259" key="6">
    <source>
        <dbReference type="Pfam" id="PF02801"/>
    </source>
</evidence>
<evidence type="ECO:0000259" key="5">
    <source>
        <dbReference type="Pfam" id="PF00109"/>
    </source>
</evidence>
<dbReference type="Gene3D" id="3.40.47.10">
    <property type="match status" value="3"/>
</dbReference>
<dbReference type="EC" id="2.3.1.41" evidence="2"/>
<evidence type="ECO:0000256" key="2">
    <source>
        <dbReference type="ARBA" id="ARBA00013191"/>
    </source>
</evidence>
<evidence type="ECO:0000256" key="3">
    <source>
        <dbReference type="ARBA" id="ARBA00022679"/>
    </source>
</evidence>
<comment type="caution">
    <text evidence="7">The sequence shown here is derived from an EMBL/GenBank/DDBJ whole genome shotgun (WGS) entry which is preliminary data.</text>
</comment>